<sequence>MTEEQKYTVERKFPMFEVRRYEPCVFADVIVNGDFESAGSLGFRPLIGYISGNNKPNSKIAMTAPVIQEPVSKIAMTSPVLQQNSGQKNIISFVMPAGMTLEALPIPSSSKVSLREVPEQLIAVSRFSGRWNMSTYMKHVADLESNIAESGFIPNGSPRFARFDPPWTPWFMRRNEIQIPIATPTQ</sequence>
<dbReference type="Gene3D" id="3.20.80.10">
    <property type="entry name" value="Regulatory factor, effector binding domain"/>
    <property type="match status" value="1"/>
</dbReference>
<reference evidence="1" key="1">
    <citation type="submission" date="2020-05" db="EMBL/GenBank/DDBJ databases">
        <authorList>
            <person name="Chiriac C."/>
            <person name="Salcher M."/>
            <person name="Ghai R."/>
            <person name="Kavagutti S V."/>
        </authorList>
    </citation>
    <scope>NUCLEOTIDE SEQUENCE</scope>
</reference>
<dbReference type="SUPFAM" id="SSF55136">
    <property type="entry name" value="Probable bacterial effector-binding domain"/>
    <property type="match status" value="1"/>
</dbReference>
<protein>
    <submittedName>
        <fullName evidence="1">Unannotated protein</fullName>
    </submittedName>
</protein>
<dbReference type="AlphaFoldDB" id="A0A6J5ZVI1"/>
<dbReference type="Pfam" id="PF04832">
    <property type="entry name" value="SOUL"/>
    <property type="match status" value="1"/>
</dbReference>
<organism evidence="1">
    <name type="scientific">freshwater metagenome</name>
    <dbReference type="NCBI Taxonomy" id="449393"/>
    <lineage>
        <taxon>unclassified sequences</taxon>
        <taxon>metagenomes</taxon>
        <taxon>ecological metagenomes</taxon>
    </lineage>
</organism>
<accession>A0A6J5ZVI1</accession>
<dbReference type="EMBL" id="CAESAI010000076">
    <property type="protein sequence ID" value="CAB4345362.1"/>
    <property type="molecule type" value="Genomic_DNA"/>
</dbReference>
<name>A0A6J5ZVI1_9ZZZZ</name>
<proteinExistence type="predicted"/>
<dbReference type="InterPro" id="IPR006917">
    <property type="entry name" value="SOUL_heme-bd"/>
</dbReference>
<dbReference type="PANTHER" id="PTHR11220:SF58">
    <property type="entry name" value="SOUL HEME-BINDING FAMILY PROTEIN"/>
    <property type="match status" value="1"/>
</dbReference>
<gene>
    <name evidence="1" type="ORF">UFOPK3406_01494</name>
</gene>
<dbReference type="PANTHER" id="PTHR11220">
    <property type="entry name" value="HEME-BINDING PROTEIN-RELATED"/>
    <property type="match status" value="1"/>
</dbReference>
<dbReference type="InterPro" id="IPR011256">
    <property type="entry name" value="Reg_factor_effector_dom_sf"/>
</dbReference>
<evidence type="ECO:0000313" key="1">
    <source>
        <dbReference type="EMBL" id="CAB4345362.1"/>
    </source>
</evidence>